<evidence type="ECO:0000313" key="2">
    <source>
        <dbReference type="EMBL" id="MPD06912.1"/>
    </source>
</evidence>
<feature type="compositionally biased region" description="Pro residues" evidence="1">
    <location>
        <begin position="17"/>
        <end position="29"/>
    </location>
</feature>
<comment type="caution">
    <text evidence="2">The sequence shown here is derived from an EMBL/GenBank/DDBJ whole genome shotgun (WGS) entry which is preliminary data.</text>
</comment>
<dbReference type="EMBL" id="VSRR010153644">
    <property type="protein sequence ID" value="MPD06912.1"/>
    <property type="molecule type" value="Genomic_DNA"/>
</dbReference>
<reference evidence="2 3" key="1">
    <citation type="submission" date="2019-05" db="EMBL/GenBank/DDBJ databases">
        <title>Another draft genome of Portunus trituberculatus and its Hox gene families provides insights of decapod evolution.</title>
        <authorList>
            <person name="Jeong J.-H."/>
            <person name="Song I."/>
            <person name="Kim S."/>
            <person name="Choi T."/>
            <person name="Kim D."/>
            <person name="Ryu S."/>
            <person name="Kim W."/>
        </authorList>
    </citation>
    <scope>NUCLEOTIDE SEQUENCE [LARGE SCALE GENOMIC DNA]</scope>
    <source>
        <tissue evidence="2">Muscle</tissue>
    </source>
</reference>
<keyword evidence="3" id="KW-1185">Reference proteome</keyword>
<proteinExistence type="predicted"/>
<dbReference type="Proteomes" id="UP000324222">
    <property type="component" value="Unassembled WGS sequence"/>
</dbReference>
<dbReference type="AlphaFoldDB" id="A0A5B7K907"/>
<sequence>MFPATPSTLPMPLQTPTHPPTFPPSLPRRPPCRRPHHARRDLPDPQRRSDGTCSAHPSRPGTPHWGRLTEGREEFEKWEGFVTQRREDLPL</sequence>
<accession>A0A5B7K907</accession>
<evidence type="ECO:0000313" key="3">
    <source>
        <dbReference type="Proteomes" id="UP000324222"/>
    </source>
</evidence>
<gene>
    <name evidence="2" type="ORF">E2C01_102746</name>
</gene>
<protein>
    <submittedName>
        <fullName evidence="2">Uncharacterized protein</fullName>
    </submittedName>
</protein>
<feature type="compositionally biased region" description="Basic and acidic residues" evidence="1">
    <location>
        <begin position="40"/>
        <end position="50"/>
    </location>
</feature>
<evidence type="ECO:0000256" key="1">
    <source>
        <dbReference type="SAM" id="MobiDB-lite"/>
    </source>
</evidence>
<organism evidence="2 3">
    <name type="scientific">Portunus trituberculatus</name>
    <name type="common">Swimming crab</name>
    <name type="synonym">Neptunus trituberculatus</name>
    <dbReference type="NCBI Taxonomy" id="210409"/>
    <lineage>
        <taxon>Eukaryota</taxon>
        <taxon>Metazoa</taxon>
        <taxon>Ecdysozoa</taxon>
        <taxon>Arthropoda</taxon>
        <taxon>Crustacea</taxon>
        <taxon>Multicrustacea</taxon>
        <taxon>Malacostraca</taxon>
        <taxon>Eumalacostraca</taxon>
        <taxon>Eucarida</taxon>
        <taxon>Decapoda</taxon>
        <taxon>Pleocyemata</taxon>
        <taxon>Brachyura</taxon>
        <taxon>Eubrachyura</taxon>
        <taxon>Portunoidea</taxon>
        <taxon>Portunidae</taxon>
        <taxon>Portuninae</taxon>
        <taxon>Portunus</taxon>
    </lineage>
</organism>
<name>A0A5B7K907_PORTR</name>
<feature type="region of interest" description="Disordered" evidence="1">
    <location>
        <begin position="1"/>
        <end position="73"/>
    </location>
</feature>
<feature type="compositionally biased region" description="Basic residues" evidence="1">
    <location>
        <begin position="30"/>
        <end position="39"/>
    </location>
</feature>